<protein>
    <submittedName>
        <fullName evidence="9">Putative Anaphase-promoting complex subunit 10</fullName>
    </submittedName>
</protein>
<keyword evidence="5" id="KW-0131">Cell cycle</keyword>
<keyword evidence="3" id="KW-0498">Mitosis</keyword>
<dbReference type="SMART" id="SM01337">
    <property type="entry name" value="APC10"/>
    <property type="match status" value="1"/>
</dbReference>
<dbReference type="PROSITE" id="PS51284">
    <property type="entry name" value="DOC"/>
    <property type="match status" value="1"/>
</dbReference>
<dbReference type="Gene3D" id="2.60.120.260">
    <property type="entry name" value="Galactose-binding domain-like"/>
    <property type="match status" value="1"/>
</dbReference>
<dbReference type="PANTHER" id="PTHR12936:SF0">
    <property type="entry name" value="ANAPHASE-PROMOTING COMPLEX SUBUNIT 10"/>
    <property type="match status" value="1"/>
</dbReference>
<evidence type="ECO:0000256" key="5">
    <source>
        <dbReference type="ARBA" id="ARBA00023306"/>
    </source>
</evidence>
<keyword evidence="7" id="KW-1133">Transmembrane helix</keyword>
<dbReference type="GO" id="GO:0031145">
    <property type="term" value="P:anaphase-promoting complex-dependent catabolic process"/>
    <property type="evidence" value="ECO:0007669"/>
    <property type="project" value="InterPro"/>
</dbReference>
<dbReference type="OrthoDB" id="24948at2759"/>
<evidence type="ECO:0000256" key="4">
    <source>
        <dbReference type="ARBA" id="ARBA00022786"/>
    </source>
</evidence>
<dbReference type="EMBL" id="SNRW01001639">
    <property type="protein sequence ID" value="KAA6395607.1"/>
    <property type="molecule type" value="Genomic_DNA"/>
</dbReference>
<dbReference type="GO" id="GO:0005680">
    <property type="term" value="C:anaphase-promoting complex"/>
    <property type="evidence" value="ECO:0007669"/>
    <property type="project" value="InterPro"/>
</dbReference>
<organism evidence="9 10">
    <name type="scientific">Streblomastix strix</name>
    <dbReference type="NCBI Taxonomy" id="222440"/>
    <lineage>
        <taxon>Eukaryota</taxon>
        <taxon>Metamonada</taxon>
        <taxon>Preaxostyla</taxon>
        <taxon>Oxymonadida</taxon>
        <taxon>Streblomastigidae</taxon>
        <taxon>Streblomastix</taxon>
    </lineage>
</organism>
<keyword evidence="7" id="KW-0472">Membrane</keyword>
<dbReference type="InterPro" id="IPR004939">
    <property type="entry name" value="APC_su10/DOC_dom"/>
</dbReference>
<feature type="transmembrane region" description="Helical" evidence="7">
    <location>
        <begin position="483"/>
        <end position="502"/>
    </location>
</feature>
<evidence type="ECO:0000256" key="1">
    <source>
        <dbReference type="ARBA" id="ARBA00006762"/>
    </source>
</evidence>
<evidence type="ECO:0000259" key="8">
    <source>
        <dbReference type="PROSITE" id="PS51284"/>
    </source>
</evidence>
<dbReference type="GO" id="GO:0070979">
    <property type="term" value="P:protein K11-linked ubiquitination"/>
    <property type="evidence" value="ECO:0007669"/>
    <property type="project" value="TreeGrafter"/>
</dbReference>
<evidence type="ECO:0000313" key="10">
    <source>
        <dbReference type="Proteomes" id="UP000324800"/>
    </source>
</evidence>
<reference evidence="9 10" key="1">
    <citation type="submission" date="2019-03" db="EMBL/GenBank/DDBJ databases">
        <title>Single cell metagenomics reveals metabolic interactions within the superorganism composed of flagellate Streblomastix strix and complex community of Bacteroidetes bacteria on its surface.</title>
        <authorList>
            <person name="Treitli S.C."/>
            <person name="Kolisko M."/>
            <person name="Husnik F."/>
            <person name="Keeling P."/>
            <person name="Hampl V."/>
        </authorList>
    </citation>
    <scope>NUCLEOTIDE SEQUENCE [LARGE SCALE GENOMIC DNA]</scope>
    <source>
        <strain evidence="9">ST1C</strain>
    </source>
</reference>
<keyword evidence="2" id="KW-0132">Cell division</keyword>
<dbReference type="PANTHER" id="PTHR12936">
    <property type="entry name" value="ANAPHASE-PROMOTING COMPLEX 10"/>
    <property type="match status" value="1"/>
</dbReference>
<comment type="similarity">
    <text evidence="1">Belongs to the APC10 family.</text>
</comment>
<dbReference type="InterPro" id="IPR016901">
    <property type="entry name" value="APC10/Doc1"/>
</dbReference>
<accession>A0A5J4WKN2</accession>
<feature type="transmembrane region" description="Helical" evidence="7">
    <location>
        <begin position="509"/>
        <end position="527"/>
    </location>
</feature>
<proteinExistence type="inferred from homology"/>
<gene>
    <name evidence="9" type="ORF">EZS28_008866</name>
</gene>
<keyword evidence="4" id="KW-0833">Ubl conjugation pathway</keyword>
<keyword evidence="7" id="KW-0812">Transmembrane</keyword>
<feature type="region of interest" description="Disordered" evidence="6">
    <location>
        <begin position="559"/>
        <end position="590"/>
    </location>
</feature>
<dbReference type="GO" id="GO:0051301">
    <property type="term" value="P:cell division"/>
    <property type="evidence" value="ECO:0007669"/>
    <property type="project" value="UniProtKB-KW"/>
</dbReference>
<feature type="transmembrane region" description="Helical" evidence="7">
    <location>
        <begin position="661"/>
        <end position="680"/>
    </location>
</feature>
<feature type="compositionally biased region" description="Acidic residues" evidence="6">
    <location>
        <begin position="561"/>
        <end position="583"/>
    </location>
</feature>
<sequence length="681" mass="78585">MAFIEYKKLAIWWCSSTKAGFPLKNIYDDSLETYWQTSGDLPHTLQARFERRVCLESLWIFRKVEGDESYTPNSLVVYINTNFGEMREAATLELPRTSGWFSIPLSRDSACPFVWTDAVKLCIYSNFDLGKDSKIRQLSLRGPILKTSPKETNFSQIPSELCIIRTTACYIVMLTRRQSESLRPSRTIYKNRKDGQAGALEWIQNFFENNKSFLHIVPAPRPETGSEAMLVTVSLDEDSINAAVAIGLIQTISDQNLSHDIAFLFGTEEGIDQFGREMYNKGNFIPLSQLYYGFHLGLSSNPNSLTQILYQSSNGKHAIADLSVLLIGVDFVALYGEKQTGNEYKIEDNDQLRKHITSIIFSLYDAFVSINTIEQRFYRGDLNYILYPTPNDKYSDKMTIRERERYLDKTNRQRIQGDGRDEERERQLEKYNIEDISDLLSTQYDLFNTPTYSSFYTLLPVLTQKQNSNKIKDQISIQPKFELWGLGIIGEIIAVTTGLGLIMASELHLFLVIISVAFLSTFYIRYVKPALKQILYYKPFLKFICMLIMKDRNYRIKDEEEQKEEDLENKEEEEDDDNEEEQGKEENNKVGNNPNYYPYLVKILQISAVFVVLFILLLIADLLIVPARFESDSEAHSSSSNTFLHIFGYIIDHSISNKTPLFFFANMVCLPFWFASLISWL</sequence>
<comment type="caution">
    <text evidence="9">The sequence shown here is derived from an EMBL/GenBank/DDBJ whole genome shotgun (WGS) entry which is preliminary data.</text>
</comment>
<dbReference type="Proteomes" id="UP000324800">
    <property type="component" value="Unassembled WGS sequence"/>
</dbReference>
<feature type="domain" description="DOC" evidence="8">
    <location>
        <begin position="1"/>
        <end position="167"/>
    </location>
</feature>
<evidence type="ECO:0000256" key="7">
    <source>
        <dbReference type="SAM" id="Phobius"/>
    </source>
</evidence>
<dbReference type="InterPro" id="IPR008979">
    <property type="entry name" value="Galactose-bd-like_sf"/>
</dbReference>
<name>A0A5J4WKN2_9EUKA</name>
<evidence type="ECO:0000313" key="9">
    <source>
        <dbReference type="EMBL" id="KAA6395607.1"/>
    </source>
</evidence>
<dbReference type="AlphaFoldDB" id="A0A5J4WKN2"/>
<feature type="transmembrane region" description="Helical" evidence="7">
    <location>
        <begin position="603"/>
        <end position="624"/>
    </location>
</feature>
<evidence type="ECO:0000256" key="2">
    <source>
        <dbReference type="ARBA" id="ARBA00022618"/>
    </source>
</evidence>
<evidence type="ECO:0000256" key="6">
    <source>
        <dbReference type="SAM" id="MobiDB-lite"/>
    </source>
</evidence>
<evidence type="ECO:0000256" key="3">
    <source>
        <dbReference type="ARBA" id="ARBA00022776"/>
    </source>
</evidence>
<dbReference type="Pfam" id="PF03256">
    <property type="entry name" value="ANAPC10"/>
    <property type="match status" value="1"/>
</dbReference>
<dbReference type="SUPFAM" id="SSF49785">
    <property type="entry name" value="Galactose-binding domain-like"/>
    <property type="match status" value="1"/>
</dbReference>